<keyword evidence="2" id="KW-1185">Reference proteome</keyword>
<name>A0AAN9SR12_PSOTE</name>
<comment type="caution">
    <text evidence="1">The sequence shown here is derived from an EMBL/GenBank/DDBJ whole genome shotgun (WGS) entry which is preliminary data.</text>
</comment>
<protein>
    <submittedName>
        <fullName evidence="1">Uncharacterized protein</fullName>
    </submittedName>
</protein>
<organism evidence="1 2">
    <name type="scientific">Psophocarpus tetragonolobus</name>
    <name type="common">Winged bean</name>
    <name type="synonym">Dolichos tetragonolobus</name>
    <dbReference type="NCBI Taxonomy" id="3891"/>
    <lineage>
        <taxon>Eukaryota</taxon>
        <taxon>Viridiplantae</taxon>
        <taxon>Streptophyta</taxon>
        <taxon>Embryophyta</taxon>
        <taxon>Tracheophyta</taxon>
        <taxon>Spermatophyta</taxon>
        <taxon>Magnoliopsida</taxon>
        <taxon>eudicotyledons</taxon>
        <taxon>Gunneridae</taxon>
        <taxon>Pentapetalae</taxon>
        <taxon>rosids</taxon>
        <taxon>fabids</taxon>
        <taxon>Fabales</taxon>
        <taxon>Fabaceae</taxon>
        <taxon>Papilionoideae</taxon>
        <taxon>50 kb inversion clade</taxon>
        <taxon>NPAAA clade</taxon>
        <taxon>indigoferoid/millettioid clade</taxon>
        <taxon>Phaseoleae</taxon>
        <taxon>Psophocarpus</taxon>
    </lineage>
</organism>
<dbReference type="EMBL" id="JAYMYS010000003">
    <property type="protein sequence ID" value="KAK7402226.1"/>
    <property type="molecule type" value="Genomic_DNA"/>
</dbReference>
<accession>A0AAN9SR12</accession>
<proteinExistence type="predicted"/>
<gene>
    <name evidence="1" type="ORF">VNO78_14317</name>
</gene>
<reference evidence="1 2" key="1">
    <citation type="submission" date="2024-01" db="EMBL/GenBank/DDBJ databases">
        <title>The genomes of 5 underutilized Papilionoideae crops provide insights into root nodulation and disease resistanc.</title>
        <authorList>
            <person name="Jiang F."/>
        </authorList>
    </citation>
    <scope>NUCLEOTIDE SEQUENCE [LARGE SCALE GENOMIC DNA]</scope>
    <source>
        <strain evidence="1">DUOXIRENSHENG_FW03</strain>
        <tissue evidence="1">Leaves</tissue>
    </source>
</reference>
<sequence>MSLLRIGKRTMPSSAMVLAYENEKIICKKRIDTWYAADAVPKMKPSGKLVRFSEETLRIGWEKQAGRIGLFWNIVLSVPFVPPVSVRP</sequence>
<evidence type="ECO:0000313" key="2">
    <source>
        <dbReference type="Proteomes" id="UP001386955"/>
    </source>
</evidence>
<evidence type="ECO:0000313" key="1">
    <source>
        <dbReference type="EMBL" id="KAK7402226.1"/>
    </source>
</evidence>
<dbReference type="AlphaFoldDB" id="A0AAN9SR12"/>
<dbReference type="Proteomes" id="UP001386955">
    <property type="component" value="Unassembled WGS sequence"/>
</dbReference>